<organism evidence="1 2">
    <name type="scientific">Sporothrix stenoceras</name>
    <dbReference type="NCBI Taxonomy" id="5173"/>
    <lineage>
        <taxon>Eukaryota</taxon>
        <taxon>Fungi</taxon>
        <taxon>Dikarya</taxon>
        <taxon>Ascomycota</taxon>
        <taxon>Pezizomycotina</taxon>
        <taxon>Sordariomycetes</taxon>
        <taxon>Sordariomycetidae</taxon>
        <taxon>Ophiostomatales</taxon>
        <taxon>Ophiostomataceae</taxon>
        <taxon>Sporothrix</taxon>
    </lineage>
</organism>
<protein>
    <submittedName>
        <fullName evidence="1">Uncharacterized protein</fullName>
    </submittedName>
</protein>
<dbReference type="Proteomes" id="UP001583186">
    <property type="component" value="Unassembled WGS sequence"/>
</dbReference>
<dbReference type="EMBL" id="JAWCUI010000003">
    <property type="protein sequence ID" value="KAL1902810.1"/>
    <property type="molecule type" value="Genomic_DNA"/>
</dbReference>
<proteinExistence type="predicted"/>
<comment type="caution">
    <text evidence="1">The sequence shown here is derived from an EMBL/GenBank/DDBJ whole genome shotgun (WGS) entry which is preliminary data.</text>
</comment>
<evidence type="ECO:0000313" key="1">
    <source>
        <dbReference type="EMBL" id="KAL1902810.1"/>
    </source>
</evidence>
<accession>A0ABR3ZQV8</accession>
<reference evidence="1 2" key="1">
    <citation type="journal article" date="2024" name="IMA Fungus">
        <title>IMA Genome - F19 : A genome assembly and annotation guide to empower mycologists, including annotated draft genome sequences of Ceratocystis pirilliformis, Diaporthe australafricana, Fusarium ophioides, Paecilomyces lecythidis, and Sporothrix stenoceras.</title>
        <authorList>
            <person name="Aylward J."/>
            <person name="Wilson A.M."/>
            <person name="Visagie C.M."/>
            <person name="Spraker J."/>
            <person name="Barnes I."/>
            <person name="Buitendag C."/>
            <person name="Ceriani C."/>
            <person name="Del Mar Angel L."/>
            <person name="du Plessis D."/>
            <person name="Fuchs T."/>
            <person name="Gasser K."/>
            <person name="Kramer D."/>
            <person name="Li W."/>
            <person name="Munsamy K."/>
            <person name="Piso A."/>
            <person name="Price J.L."/>
            <person name="Sonnekus B."/>
            <person name="Thomas C."/>
            <person name="van der Nest A."/>
            <person name="van Dijk A."/>
            <person name="van Heerden A."/>
            <person name="van Vuuren N."/>
            <person name="Yilmaz N."/>
            <person name="Duong T.A."/>
            <person name="van der Merwe N.A."/>
            <person name="Wingfield M.J."/>
            <person name="Wingfield B.D."/>
        </authorList>
    </citation>
    <scope>NUCLEOTIDE SEQUENCE [LARGE SCALE GENOMIC DNA]</scope>
    <source>
        <strain evidence="1 2">CMW 5346</strain>
    </source>
</reference>
<sequence>MYITKLLRTASVSSPGLITLSALLVTETHAQSQATGDLTLAAPYGIPPDLFNSSIMRTVRQSAVYVPGYNLSAPEGFGPSGNGSAVDGWQLGVAVADNVPLTDAADPGVNTAQVIDATTLWLQAPAGVEYLNSTAWKLCATVFPYVNMSAVIKGGEEISRLTERMTDVQNDGSCGTWLTDECATALDENALAHGMNAQGDCFNMTIPGPCEPYFMRNRGNGTVVVLDEKTLADGRFYAWGSPPTSSGDMHALESALGHVWPVMLTWMQFSPGGGVFTANTHVSCLAASSNGTGTAKERGTIASASRPGTVPNWALAAPISVALSLLI</sequence>
<name>A0ABR3ZQV8_9PEZI</name>
<keyword evidence="2" id="KW-1185">Reference proteome</keyword>
<evidence type="ECO:0000313" key="2">
    <source>
        <dbReference type="Proteomes" id="UP001583186"/>
    </source>
</evidence>
<gene>
    <name evidence="1" type="ORF">Sste5346_000721</name>
</gene>